<dbReference type="Proteomes" id="UP001499988">
    <property type="component" value="Unassembled WGS sequence"/>
</dbReference>
<organism evidence="1 2">
    <name type="scientific">Ferrimonas pelagia</name>
    <dbReference type="NCBI Taxonomy" id="1177826"/>
    <lineage>
        <taxon>Bacteria</taxon>
        <taxon>Pseudomonadati</taxon>
        <taxon>Pseudomonadota</taxon>
        <taxon>Gammaproteobacteria</taxon>
        <taxon>Alteromonadales</taxon>
        <taxon>Ferrimonadaceae</taxon>
        <taxon>Ferrimonas</taxon>
    </lineage>
</organism>
<accession>A0ABP9EVK7</accession>
<sequence length="215" mass="25437">MEYQQLKQRHRAEREAWPTETSVRIHRALSWLQRSEQCQADPDGEFLFLWIAFNAAYAHDLGHQHPPEAKALRDYLFHLHRIDKQERLDAIVWQTFSGPIRVLLDNPYVFQPFWECQKQPDCHDGWRWSFEKAQLVSRRALARGDTVKILSLLFSRIYTLRNQLVHGGATWNSGLNRDSMRDCVALMRTLVPVMLSIMMDRPLDDWGRLHYPVVE</sequence>
<gene>
    <name evidence="1" type="ORF">GCM10023333_21280</name>
</gene>
<name>A0ABP9EVK7_9GAMM</name>
<evidence type="ECO:0000313" key="2">
    <source>
        <dbReference type="Proteomes" id="UP001499988"/>
    </source>
</evidence>
<reference evidence="2" key="1">
    <citation type="journal article" date="2019" name="Int. J. Syst. Evol. Microbiol.">
        <title>The Global Catalogue of Microorganisms (GCM) 10K type strain sequencing project: providing services to taxonomists for standard genome sequencing and annotation.</title>
        <authorList>
            <consortium name="The Broad Institute Genomics Platform"/>
            <consortium name="The Broad Institute Genome Sequencing Center for Infectious Disease"/>
            <person name="Wu L."/>
            <person name="Ma J."/>
        </authorList>
    </citation>
    <scope>NUCLEOTIDE SEQUENCE [LARGE SCALE GENOMIC DNA]</scope>
    <source>
        <strain evidence="2">JCM 18401</strain>
    </source>
</reference>
<protein>
    <submittedName>
        <fullName evidence="1">HEPN domain-containing protein</fullName>
    </submittedName>
</protein>
<keyword evidence="2" id="KW-1185">Reference proteome</keyword>
<comment type="caution">
    <text evidence="1">The sequence shown here is derived from an EMBL/GenBank/DDBJ whole genome shotgun (WGS) entry which is preliminary data.</text>
</comment>
<dbReference type="RefSeq" id="WP_345335364.1">
    <property type="nucleotide sequence ID" value="NZ_BAABJZ010000071.1"/>
</dbReference>
<proteinExistence type="predicted"/>
<dbReference type="EMBL" id="BAABJZ010000071">
    <property type="protein sequence ID" value="GAA4887597.1"/>
    <property type="molecule type" value="Genomic_DNA"/>
</dbReference>
<evidence type="ECO:0000313" key="1">
    <source>
        <dbReference type="EMBL" id="GAA4887597.1"/>
    </source>
</evidence>